<accession>A0ACC0CD75</accession>
<proteinExistence type="predicted"/>
<keyword evidence="2" id="KW-1185">Reference proteome</keyword>
<reference evidence="2" key="1">
    <citation type="journal article" date="2023" name="Nat. Plants">
        <title>Single-cell RNA sequencing provides a high-resolution roadmap for understanding the multicellular compartmentation of specialized metabolism.</title>
        <authorList>
            <person name="Sun S."/>
            <person name="Shen X."/>
            <person name="Li Y."/>
            <person name="Li Y."/>
            <person name="Wang S."/>
            <person name="Li R."/>
            <person name="Zhang H."/>
            <person name="Shen G."/>
            <person name="Guo B."/>
            <person name="Wei J."/>
            <person name="Xu J."/>
            <person name="St-Pierre B."/>
            <person name="Chen S."/>
            <person name="Sun C."/>
        </authorList>
    </citation>
    <scope>NUCLEOTIDE SEQUENCE [LARGE SCALE GENOMIC DNA]</scope>
</reference>
<evidence type="ECO:0000313" key="2">
    <source>
        <dbReference type="Proteomes" id="UP001060085"/>
    </source>
</evidence>
<organism evidence="1 2">
    <name type="scientific">Catharanthus roseus</name>
    <name type="common">Madagascar periwinkle</name>
    <name type="synonym">Vinca rosea</name>
    <dbReference type="NCBI Taxonomy" id="4058"/>
    <lineage>
        <taxon>Eukaryota</taxon>
        <taxon>Viridiplantae</taxon>
        <taxon>Streptophyta</taxon>
        <taxon>Embryophyta</taxon>
        <taxon>Tracheophyta</taxon>
        <taxon>Spermatophyta</taxon>
        <taxon>Magnoliopsida</taxon>
        <taxon>eudicotyledons</taxon>
        <taxon>Gunneridae</taxon>
        <taxon>Pentapetalae</taxon>
        <taxon>asterids</taxon>
        <taxon>lamiids</taxon>
        <taxon>Gentianales</taxon>
        <taxon>Apocynaceae</taxon>
        <taxon>Rauvolfioideae</taxon>
        <taxon>Vinceae</taxon>
        <taxon>Catharanthinae</taxon>
        <taxon>Catharanthus</taxon>
    </lineage>
</organism>
<dbReference type="Proteomes" id="UP001060085">
    <property type="component" value="Linkage Group LG01"/>
</dbReference>
<protein>
    <submittedName>
        <fullName evidence="1">Uncharacterized protein</fullName>
    </submittedName>
</protein>
<dbReference type="EMBL" id="CM044701">
    <property type="protein sequence ID" value="KAI5682758.1"/>
    <property type="molecule type" value="Genomic_DNA"/>
</dbReference>
<gene>
    <name evidence="1" type="ORF">M9H77_03986</name>
</gene>
<name>A0ACC0CD75_CATRO</name>
<comment type="caution">
    <text evidence="1">The sequence shown here is derived from an EMBL/GenBank/DDBJ whole genome shotgun (WGS) entry which is preliminary data.</text>
</comment>
<evidence type="ECO:0000313" key="1">
    <source>
        <dbReference type="EMBL" id="KAI5682758.1"/>
    </source>
</evidence>
<sequence length="242" mass="28040">MVAYLEEALKIKIGFESQEQVTKLFSMCSISKVKQGNNLEEKMAKSWKGATLPLAVAPSLLSLVGFCRHNSEDMTPRFYPTVAGFKTYNSNMEEDLRHVQQALEGLEQQLSCLAKGVKDLKREKETILEQSSKRNLGRHRMHDNQWGYGNFSAHARSYEHNSYNCYESNRLGARDCYNDKSCKGVSRNIVRNGGNYVNIDERFHKRRDDYEGYYDSYNYGGYTYREVLKRWKLHQGLLVTTI</sequence>